<feature type="region of interest" description="Disordered" evidence="1">
    <location>
        <begin position="365"/>
        <end position="384"/>
    </location>
</feature>
<gene>
    <name evidence="3" type="ORF">E3N84_00845</name>
</gene>
<dbReference type="PANTHER" id="PTHR12277">
    <property type="entry name" value="ALPHA/BETA HYDROLASE DOMAIN-CONTAINING PROTEIN"/>
    <property type="match status" value="1"/>
</dbReference>
<comment type="caution">
    <text evidence="3">The sequence shown here is derived from an EMBL/GenBank/DDBJ whole genome shotgun (WGS) entry which is preliminary data.</text>
</comment>
<dbReference type="PANTHER" id="PTHR12277:SF79">
    <property type="entry name" value="XAA-PRO DIPEPTIDYL-PEPTIDASE-RELATED"/>
    <property type="match status" value="1"/>
</dbReference>
<evidence type="ECO:0000313" key="3">
    <source>
        <dbReference type="EMBL" id="TFB80674.1"/>
    </source>
</evidence>
<dbReference type="InterPro" id="IPR000073">
    <property type="entry name" value="AB_hydrolase_1"/>
</dbReference>
<dbReference type="GO" id="GO:0016787">
    <property type="term" value="F:hydrolase activity"/>
    <property type="evidence" value="ECO:0007669"/>
    <property type="project" value="UniProtKB-KW"/>
</dbReference>
<dbReference type="AlphaFoldDB" id="A0A4R8VBN4"/>
<evidence type="ECO:0000259" key="2">
    <source>
        <dbReference type="Pfam" id="PF12697"/>
    </source>
</evidence>
<dbReference type="SUPFAM" id="SSF53474">
    <property type="entry name" value="alpha/beta-Hydrolases"/>
    <property type="match status" value="1"/>
</dbReference>
<dbReference type="OrthoDB" id="8111537at2"/>
<reference evidence="3 4" key="1">
    <citation type="submission" date="2019-03" db="EMBL/GenBank/DDBJ databases">
        <title>Genomics of glacier-inhabiting Cryobacterium strains.</title>
        <authorList>
            <person name="Liu Q."/>
            <person name="Xin Y.-H."/>
        </authorList>
    </citation>
    <scope>NUCLEOTIDE SEQUENCE [LARGE SCALE GENOMIC DNA]</scope>
    <source>
        <strain evidence="3 4">CGMCC 1.10440</strain>
    </source>
</reference>
<feature type="domain" description="AB hydrolase-1" evidence="2">
    <location>
        <begin position="153"/>
        <end position="347"/>
    </location>
</feature>
<sequence length="384" mass="42023">MVRAILIPPTSREQDTDILDVDSAAGTITFSRSPDAMVDGRFSFWFSDATGHARIGRIRSATAHSVTRVLLRVDFGDIESATKGRFNGWFYLYPSDLGVEFDDVVVDTELGPAPAWLVRPEAPNADSSADPWVIQVHGRAVMRAETIRAIPVFRDEGYTSLLVSYRNDFEAPTSPDGRYSLGDTEWRDIDAALEFAKDHGATSVVLMGWSMGGAAALQAVSRSPLAGLVKGLVLDSPVIDWVDALDYQGRAKGIIRPIRSIVYSMISGDWGAPFTGLEDPIDLGRLDFVGRAEELSIPILILHSDDDGYVPSSASRALAEARPDIVTLEVFDTARHTKLWNYDPDRWTAVIRSWLRGLDAASVTARSSRPSERTGRSRSPRGAG</sequence>
<keyword evidence="3" id="KW-0378">Hydrolase</keyword>
<evidence type="ECO:0000313" key="4">
    <source>
        <dbReference type="Proteomes" id="UP000298488"/>
    </source>
</evidence>
<accession>A0A4R8VBN4</accession>
<organism evidence="3 4">
    <name type="scientific">Terrimesophilobacter mesophilus</name>
    <dbReference type="NCBI Taxonomy" id="433647"/>
    <lineage>
        <taxon>Bacteria</taxon>
        <taxon>Bacillati</taxon>
        <taxon>Actinomycetota</taxon>
        <taxon>Actinomycetes</taxon>
        <taxon>Micrococcales</taxon>
        <taxon>Microbacteriaceae</taxon>
        <taxon>Terrimesophilobacter</taxon>
    </lineage>
</organism>
<dbReference type="InterPro" id="IPR029058">
    <property type="entry name" value="AB_hydrolase_fold"/>
</dbReference>
<keyword evidence="4" id="KW-1185">Reference proteome</keyword>
<proteinExistence type="predicted"/>
<dbReference type="Pfam" id="PF12697">
    <property type="entry name" value="Abhydrolase_6"/>
    <property type="match status" value="1"/>
</dbReference>
<name>A0A4R8VBN4_9MICO</name>
<evidence type="ECO:0000256" key="1">
    <source>
        <dbReference type="SAM" id="MobiDB-lite"/>
    </source>
</evidence>
<protein>
    <submittedName>
        <fullName evidence="3">Alpha/beta fold hydrolase</fullName>
    </submittedName>
</protein>
<dbReference type="EMBL" id="SOFI01000003">
    <property type="protein sequence ID" value="TFB80674.1"/>
    <property type="molecule type" value="Genomic_DNA"/>
</dbReference>
<dbReference type="Gene3D" id="3.40.50.1820">
    <property type="entry name" value="alpha/beta hydrolase"/>
    <property type="match status" value="1"/>
</dbReference>
<dbReference type="Proteomes" id="UP000298488">
    <property type="component" value="Unassembled WGS sequence"/>
</dbReference>